<name>X0Y4W3_9ZZZZ</name>
<feature type="transmembrane region" description="Helical" evidence="1">
    <location>
        <begin position="116"/>
        <end position="134"/>
    </location>
</feature>
<sequence length="149" mass="16814">YVRYTRDESYRDRLLDEISEAVRQEYRDTWGQALFDPTAEIKVDRDKIDANIRASRWKNMWYGVGTAAALLVVAAGILLRKRWGRILGIILAIVLLVGAVGIMISPGAESPVVKWMVQIPLLLIVVLLNLLALIGRRARAEFARPKMSP</sequence>
<evidence type="ECO:0000256" key="1">
    <source>
        <dbReference type="SAM" id="Phobius"/>
    </source>
</evidence>
<protein>
    <submittedName>
        <fullName evidence="2">Uncharacterized protein</fullName>
    </submittedName>
</protein>
<feature type="transmembrane region" description="Helical" evidence="1">
    <location>
        <begin position="86"/>
        <end position="104"/>
    </location>
</feature>
<dbReference type="AlphaFoldDB" id="X0Y4W3"/>
<comment type="caution">
    <text evidence="2">The sequence shown here is derived from an EMBL/GenBank/DDBJ whole genome shotgun (WGS) entry which is preliminary data.</text>
</comment>
<accession>X0Y4W3</accession>
<feature type="transmembrane region" description="Helical" evidence="1">
    <location>
        <begin position="60"/>
        <end position="79"/>
    </location>
</feature>
<gene>
    <name evidence="2" type="ORF">S01H1_79174</name>
</gene>
<dbReference type="EMBL" id="BARS01053342">
    <property type="protein sequence ID" value="GAG50815.1"/>
    <property type="molecule type" value="Genomic_DNA"/>
</dbReference>
<keyword evidence="1" id="KW-0472">Membrane</keyword>
<organism evidence="2">
    <name type="scientific">marine sediment metagenome</name>
    <dbReference type="NCBI Taxonomy" id="412755"/>
    <lineage>
        <taxon>unclassified sequences</taxon>
        <taxon>metagenomes</taxon>
        <taxon>ecological metagenomes</taxon>
    </lineage>
</organism>
<keyword evidence="1" id="KW-1133">Transmembrane helix</keyword>
<evidence type="ECO:0000313" key="2">
    <source>
        <dbReference type="EMBL" id="GAG50815.1"/>
    </source>
</evidence>
<reference evidence="2" key="1">
    <citation type="journal article" date="2014" name="Front. Microbiol.">
        <title>High frequency of phylogenetically diverse reductive dehalogenase-homologous genes in deep subseafloor sedimentary metagenomes.</title>
        <authorList>
            <person name="Kawai M."/>
            <person name="Futagami T."/>
            <person name="Toyoda A."/>
            <person name="Takaki Y."/>
            <person name="Nishi S."/>
            <person name="Hori S."/>
            <person name="Arai W."/>
            <person name="Tsubouchi T."/>
            <person name="Morono Y."/>
            <person name="Uchiyama I."/>
            <person name="Ito T."/>
            <person name="Fujiyama A."/>
            <person name="Inagaki F."/>
            <person name="Takami H."/>
        </authorList>
    </citation>
    <scope>NUCLEOTIDE SEQUENCE</scope>
    <source>
        <strain evidence="2">Expedition CK06-06</strain>
    </source>
</reference>
<feature type="non-terminal residue" evidence="2">
    <location>
        <position position="1"/>
    </location>
</feature>
<keyword evidence="1" id="KW-0812">Transmembrane</keyword>
<proteinExistence type="predicted"/>